<comment type="caution">
    <text evidence="2">The sequence shown here is derived from an EMBL/GenBank/DDBJ whole genome shotgun (WGS) entry which is preliminary data.</text>
</comment>
<name>A0ABW4YJY4_9BACL</name>
<keyword evidence="1" id="KW-0812">Transmembrane</keyword>
<dbReference type="Proteomes" id="UP001597362">
    <property type="component" value="Unassembled WGS sequence"/>
</dbReference>
<accession>A0ABW4YJY4</accession>
<feature type="transmembrane region" description="Helical" evidence="1">
    <location>
        <begin position="82"/>
        <end position="106"/>
    </location>
</feature>
<dbReference type="InterPro" id="IPR011990">
    <property type="entry name" value="TPR-like_helical_dom_sf"/>
</dbReference>
<dbReference type="SUPFAM" id="SSF48452">
    <property type="entry name" value="TPR-like"/>
    <property type="match status" value="1"/>
</dbReference>
<dbReference type="EMBL" id="JBHUHO010000024">
    <property type="protein sequence ID" value="MFD2115798.1"/>
    <property type="molecule type" value="Genomic_DNA"/>
</dbReference>
<evidence type="ECO:0000256" key="1">
    <source>
        <dbReference type="SAM" id="Phobius"/>
    </source>
</evidence>
<sequence length="397" mass="44992">MKIDCHICKKNIPEESVFCNFCGTKVKKQRDAGRNENFSTINVEATPPIESLTTLSVELNKSNVKVATPSVQNRGLHSSRTIIITSSIIILLIGVSIGAVFAIPYLRYNHAESQLNKNEFDKAIKGFAALKDFKDSTQMLNEAIYLKGRSYLDNKDYKQAIDVFSGINEFMDSSELIMEAKYLTAKQEREDNNLESARLILEEIKNYKDSSQLLKKSYYQEALSVYENGDFKEAKELFESLGGYNDSKTYLTNISFMETLQGTWGGYVFNNYNKWIISGWDISRGEDNGIGYMTKGYISEGKFVSGFTFSIENGQLIQEAANGTFKFDRLSYSTTVQTTKKKDPQLGMTPEEVKASTWGKPNDINRTTTKYGTSEQWVYSHNRYIYIDDGLVTAIQD</sequence>
<evidence type="ECO:0000313" key="2">
    <source>
        <dbReference type="EMBL" id="MFD2115798.1"/>
    </source>
</evidence>
<protein>
    <submittedName>
        <fullName evidence="2">Tol-pal system YbgF family protein</fullName>
    </submittedName>
</protein>
<gene>
    <name evidence="2" type="ORF">ACFSJH_08655</name>
</gene>
<proteinExistence type="predicted"/>
<keyword evidence="1" id="KW-0472">Membrane</keyword>
<dbReference type="Gene3D" id="1.25.40.10">
    <property type="entry name" value="Tetratricopeptide repeat domain"/>
    <property type="match status" value="1"/>
</dbReference>
<keyword evidence="3" id="KW-1185">Reference proteome</keyword>
<organism evidence="2 3">
    <name type="scientific">Paenibacillus yanchengensis</name>
    <dbReference type="NCBI Taxonomy" id="2035833"/>
    <lineage>
        <taxon>Bacteria</taxon>
        <taxon>Bacillati</taxon>
        <taxon>Bacillota</taxon>
        <taxon>Bacilli</taxon>
        <taxon>Bacillales</taxon>
        <taxon>Paenibacillaceae</taxon>
        <taxon>Paenibacillus</taxon>
    </lineage>
</organism>
<dbReference type="RefSeq" id="WP_377771311.1">
    <property type="nucleotide sequence ID" value="NZ_JBHUHO010000024.1"/>
</dbReference>
<keyword evidence="1" id="KW-1133">Transmembrane helix</keyword>
<evidence type="ECO:0000313" key="3">
    <source>
        <dbReference type="Proteomes" id="UP001597362"/>
    </source>
</evidence>
<reference evidence="3" key="1">
    <citation type="journal article" date="2019" name="Int. J. Syst. Evol. Microbiol.">
        <title>The Global Catalogue of Microorganisms (GCM) 10K type strain sequencing project: providing services to taxonomists for standard genome sequencing and annotation.</title>
        <authorList>
            <consortium name="The Broad Institute Genomics Platform"/>
            <consortium name="The Broad Institute Genome Sequencing Center for Infectious Disease"/>
            <person name="Wu L."/>
            <person name="Ma J."/>
        </authorList>
    </citation>
    <scope>NUCLEOTIDE SEQUENCE [LARGE SCALE GENOMIC DNA]</scope>
    <source>
        <strain evidence="3">GH52</strain>
    </source>
</reference>